<dbReference type="Pfam" id="PF11753">
    <property type="entry name" value="DUF3310"/>
    <property type="match status" value="1"/>
</dbReference>
<dbReference type="Proteomes" id="UP000036802">
    <property type="component" value="Unassembled WGS sequence"/>
</dbReference>
<name>A0A0L7CSC5_BIFBR</name>
<sequence length="127" mass="14762">MHATTWANDPVNSPNHYTRSHPGMECIELTADTSFCLGNAIKYLWRYHSKGRPVEDLEKARWYLCRVIDYDEKIAWTRQQHAILDTLANDPTIPDAEAHTWAKLRQGFPDSALACLDRLIEHERNQQ</sequence>
<dbReference type="PATRIC" id="fig|1365964.3.peg.2161"/>
<protein>
    <recommendedName>
        <fullName evidence="3">DUF3310 domain-containing protein</fullName>
    </recommendedName>
</protein>
<reference evidence="1 2" key="1">
    <citation type="journal article" date="2015" name="Int J Genomics">
        <title>Comparative Genomics Revealed Genetic Diversity and Species/Strain-Level Differences in Carbohydrate Metabolism of Three Probiotic Bifidobacterial Species.</title>
        <authorList>
            <person name="Odamaki T."/>
            <person name="Horigome A."/>
            <person name="Sugahara H."/>
            <person name="Hashikura N."/>
            <person name="Minami J."/>
            <person name="Xiao J.Z."/>
            <person name="Abe F."/>
        </authorList>
    </citation>
    <scope>NUCLEOTIDE SEQUENCE [LARGE SCALE GENOMIC DNA]</scope>
    <source>
        <strain evidence="1 2">MCC 1114</strain>
    </source>
</reference>
<dbReference type="InterPro" id="IPR021739">
    <property type="entry name" value="SaV-like"/>
</dbReference>
<evidence type="ECO:0000313" key="1">
    <source>
        <dbReference type="EMBL" id="KOA62635.1"/>
    </source>
</evidence>
<dbReference type="RefSeq" id="WP_052790863.1">
    <property type="nucleotide sequence ID" value="NZ_AVQC01000025.1"/>
</dbReference>
<comment type="caution">
    <text evidence="1">The sequence shown here is derived from an EMBL/GenBank/DDBJ whole genome shotgun (WGS) entry which is preliminary data.</text>
</comment>
<evidence type="ECO:0000313" key="2">
    <source>
        <dbReference type="Proteomes" id="UP000036802"/>
    </source>
</evidence>
<gene>
    <name evidence="1" type="ORF">BBM1114_10670</name>
</gene>
<dbReference type="AlphaFoldDB" id="A0A0L7CSC5"/>
<organism evidence="1 2">
    <name type="scientific">Bifidobacterium breve MCC 1114</name>
    <dbReference type="NCBI Taxonomy" id="1365964"/>
    <lineage>
        <taxon>Bacteria</taxon>
        <taxon>Bacillati</taxon>
        <taxon>Actinomycetota</taxon>
        <taxon>Actinomycetes</taxon>
        <taxon>Bifidobacteriales</taxon>
        <taxon>Bifidobacteriaceae</taxon>
        <taxon>Bifidobacterium</taxon>
    </lineage>
</organism>
<proteinExistence type="predicted"/>
<dbReference type="EMBL" id="AVQC01000025">
    <property type="protein sequence ID" value="KOA62635.1"/>
    <property type="molecule type" value="Genomic_DNA"/>
</dbReference>
<accession>A0A0L7CSC5</accession>
<evidence type="ECO:0008006" key="3">
    <source>
        <dbReference type="Google" id="ProtNLM"/>
    </source>
</evidence>